<name>A0A1H1S318_9ACTN</name>
<dbReference type="Gene3D" id="3.40.50.720">
    <property type="entry name" value="NAD(P)-binding Rossmann-like Domain"/>
    <property type="match status" value="1"/>
</dbReference>
<dbReference type="EMBL" id="LT629757">
    <property type="protein sequence ID" value="SDS42405.1"/>
    <property type="molecule type" value="Genomic_DNA"/>
</dbReference>
<dbReference type="Proteomes" id="UP000198859">
    <property type="component" value="Chromosome I"/>
</dbReference>
<protein>
    <submittedName>
        <fullName evidence="2">Nucleoside-diphosphate-sugar epimerase</fullName>
    </submittedName>
</protein>
<dbReference type="PANTHER" id="PTHR48079">
    <property type="entry name" value="PROTEIN YEEZ"/>
    <property type="match status" value="1"/>
</dbReference>
<evidence type="ECO:0000313" key="3">
    <source>
        <dbReference type="Proteomes" id="UP000198859"/>
    </source>
</evidence>
<dbReference type="InterPro" id="IPR051783">
    <property type="entry name" value="NAD(P)-dependent_oxidoreduct"/>
</dbReference>
<dbReference type="PANTHER" id="PTHR48079:SF6">
    <property type="entry name" value="NAD(P)-BINDING DOMAIN-CONTAINING PROTEIN-RELATED"/>
    <property type="match status" value="1"/>
</dbReference>
<dbReference type="GO" id="GO:0004029">
    <property type="term" value="F:aldehyde dehydrogenase (NAD+) activity"/>
    <property type="evidence" value="ECO:0007669"/>
    <property type="project" value="TreeGrafter"/>
</dbReference>
<dbReference type="STRING" id="642780.SAMN04488570_1849"/>
<proteinExistence type="predicted"/>
<dbReference type="GO" id="GO:0005737">
    <property type="term" value="C:cytoplasm"/>
    <property type="evidence" value="ECO:0007669"/>
    <property type="project" value="TreeGrafter"/>
</dbReference>
<dbReference type="Pfam" id="PF01370">
    <property type="entry name" value="Epimerase"/>
    <property type="match status" value="1"/>
</dbReference>
<sequence>MSAVRIVLTGGTGVIGRAAVPSLLAAGHDVRLVTRSARADAVAHQLGVRSVRGNVLDLDSLEAAFAGADAVVNLASHVPVGHSAFLASAWRRQDLLRTAGVRHVVEAARRAGVRRVVQEGASYLYADQGDDWITEQSPLEITAMTEPAAVGESLVQDFSCGSRTGVVLRFGTIVGDDPQTRYWLRAVQAGRRIGMGHPEGWSHVVHTDDLGEIVRCALHAPSGVYNVGAEPVQRHELVQGYADAMGVESRSFIGPVGRWWIGPRFEPQARSLRVCSDHFASMTGYQPHRPKFDAGWLDAALQRCTSASH</sequence>
<dbReference type="InterPro" id="IPR036291">
    <property type="entry name" value="NAD(P)-bd_dom_sf"/>
</dbReference>
<organism evidence="2 3">
    <name type="scientific">Nocardioides scoriae</name>
    <dbReference type="NCBI Taxonomy" id="642780"/>
    <lineage>
        <taxon>Bacteria</taxon>
        <taxon>Bacillati</taxon>
        <taxon>Actinomycetota</taxon>
        <taxon>Actinomycetes</taxon>
        <taxon>Propionibacteriales</taxon>
        <taxon>Nocardioidaceae</taxon>
        <taxon>Nocardioides</taxon>
    </lineage>
</organism>
<feature type="domain" description="NAD-dependent epimerase/dehydratase" evidence="1">
    <location>
        <begin position="6"/>
        <end position="228"/>
    </location>
</feature>
<dbReference type="InterPro" id="IPR001509">
    <property type="entry name" value="Epimerase_deHydtase"/>
</dbReference>
<reference evidence="3" key="1">
    <citation type="submission" date="2016-10" db="EMBL/GenBank/DDBJ databases">
        <authorList>
            <person name="Varghese N."/>
            <person name="Submissions S."/>
        </authorList>
    </citation>
    <scope>NUCLEOTIDE SEQUENCE [LARGE SCALE GENOMIC DNA]</scope>
    <source>
        <strain evidence="3">DSM 22127</strain>
    </source>
</reference>
<dbReference type="OrthoDB" id="9787292at2"/>
<dbReference type="SUPFAM" id="SSF51735">
    <property type="entry name" value="NAD(P)-binding Rossmann-fold domains"/>
    <property type="match status" value="1"/>
</dbReference>
<keyword evidence="3" id="KW-1185">Reference proteome</keyword>
<accession>A0A1H1S318</accession>
<dbReference type="AlphaFoldDB" id="A0A1H1S318"/>
<evidence type="ECO:0000313" key="2">
    <source>
        <dbReference type="EMBL" id="SDS42405.1"/>
    </source>
</evidence>
<evidence type="ECO:0000259" key="1">
    <source>
        <dbReference type="Pfam" id="PF01370"/>
    </source>
</evidence>
<gene>
    <name evidence="2" type="ORF">SAMN04488570_1849</name>
</gene>